<dbReference type="Proteomes" id="UP000887565">
    <property type="component" value="Unplaced"/>
</dbReference>
<dbReference type="WBParaSite" id="nRc.2.0.1.t13866-RA">
    <property type="protein sequence ID" value="nRc.2.0.1.t13866-RA"/>
    <property type="gene ID" value="nRc.2.0.1.g13866"/>
</dbReference>
<dbReference type="AlphaFoldDB" id="A0A915IIH3"/>
<evidence type="ECO:0000313" key="2">
    <source>
        <dbReference type="WBParaSite" id="nRc.2.0.1.t13866-RA"/>
    </source>
</evidence>
<evidence type="ECO:0000313" key="1">
    <source>
        <dbReference type="Proteomes" id="UP000887565"/>
    </source>
</evidence>
<name>A0A915IIH3_ROMCU</name>
<protein>
    <submittedName>
        <fullName evidence="2">Uncharacterized protein</fullName>
    </submittedName>
</protein>
<proteinExistence type="predicted"/>
<organism evidence="1 2">
    <name type="scientific">Romanomermis culicivorax</name>
    <name type="common">Nematode worm</name>
    <dbReference type="NCBI Taxonomy" id="13658"/>
    <lineage>
        <taxon>Eukaryota</taxon>
        <taxon>Metazoa</taxon>
        <taxon>Ecdysozoa</taxon>
        <taxon>Nematoda</taxon>
        <taxon>Enoplea</taxon>
        <taxon>Dorylaimia</taxon>
        <taxon>Mermithida</taxon>
        <taxon>Mermithoidea</taxon>
        <taxon>Mermithidae</taxon>
        <taxon>Romanomermis</taxon>
    </lineage>
</organism>
<accession>A0A915IIH3</accession>
<sequence>MFHPHTGILGTSATAVAHVMQDGVAALPPGATHATGVPTLQAQVNGAEDQFPTNHGSIEQEVEYVRNRVLKKEDDSI</sequence>
<keyword evidence="1" id="KW-1185">Reference proteome</keyword>
<reference evidence="2" key="1">
    <citation type="submission" date="2022-11" db="UniProtKB">
        <authorList>
            <consortium name="WormBaseParasite"/>
        </authorList>
    </citation>
    <scope>IDENTIFICATION</scope>
</reference>